<evidence type="ECO:0000313" key="3">
    <source>
        <dbReference type="Proteomes" id="UP000650424"/>
    </source>
</evidence>
<keyword evidence="1" id="KW-1133">Transmembrane helix</keyword>
<keyword evidence="3" id="KW-1185">Reference proteome</keyword>
<accession>A0ABR6ZQU1</accession>
<keyword evidence="1" id="KW-0812">Transmembrane</keyword>
<dbReference type="Proteomes" id="UP000650424">
    <property type="component" value="Unassembled WGS sequence"/>
</dbReference>
<gene>
    <name evidence="2" type="ORF">H8L32_12220</name>
</gene>
<evidence type="ECO:0000256" key="1">
    <source>
        <dbReference type="SAM" id="Phobius"/>
    </source>
</evidence>
<keyword evidence="2" id="KW-0132">Cell division</keyword>
<evidence type="ECO:0000313" key="2">
    <source>
        <dbReference type="EMBL" id="MBC3918247.1"/>
    </source>
</evidence>
<dbReference type="RefSeq" id="WP_186947508.1">
    <property type="nucleotide sequence ID" value="NZ_JACOGF010000005.1"/>
</dbReference>
<feature type="transmembrane region" description="Helical" evidence="1">
    <location>
        <begin position="76"/>
        <end position="96"/>
    </location>
</feature>
<protein>
    <submittedName>
        <fullName evidence="2">Cell division protein</fullName>
    </submittedName>
</protein>
<organism evidence="2 3">
    <name type="scientific">Undibacterium hunanense</name>
    <dbReference type="NCBI Taxonomy" id="2762292"/>
    <lineage>
        <taxon>Bacteria</taxon>
        <taxon>Pseudomonadati</taxon>
        <taxon>Pseudomonadota</taxon>
        <taxon>Betaproteobacteria</taxon>
        <taxon>Burkholderiales</taxon>
        <taxon>Oxalobacteraceae</taxon>
        <taxon>Undibacterium</taxon>
    </lineage>
</organism>
<comment type="caution">
    <text evidence="2">The sequence shown here is derived from an EMBL/GenBank/DDBJ whole genome shotgun (WGS) entry which is preliminary data.</text>
</comment>
<dbReference type="EMBL" id="JACOGF010000005">
    <property type="protein sequence ID" value="MBC3918247.1"/>
    <property type="molecule type" value="Genomic_DNA"/>
</dbReference>
<reference evidence="2 3" key="1">
    <citation type="submission" date="2020-08" db="EMBL/GenBank/DDBJ databases">
        <title>Novel species isolated from subtropical streams in China.</title>
        <authorList>
            <person name="Lu H."/>
        </authorList>
    </citation>
    <scope>NUCLEOTIDE SEQUENCE [LARGE SCALE GENOMIC DNA]</scope>
    <source>
        <strain evidence="2 3">CY18W</strain>
    </source>
</reference>
<feature type="transmembrane region" description="Helical" evidence="1">
    <location>
        <begin position="24"/>
        <end position="46"/>
    </location>
</feature>
<keyword evidence="1" id="KW-0472">Membrane</keyword>
<keyword evidence="2" id="KW-0131">Cell cycle</keyword>
<feature type="transmembrane region" description="Helical" evidence="1">
    <location>
        <begin position="134"/>
        <end position="154"/>
    </location>
</feature>
<sequence>MTAQTAPITTGVHSVRTEKIRTWLVRWMMAAAVAHFVVGAILPWLAAQSWMDVYHQHIDQHFWQAAAPDAARAVQIWWISLFGPTVQTVGLWMAALTQLGKRYRSRLAWGWLLAGIAVWAPQDILISLQANAVVHVWIDSLAVLTLIPPLLWLWQIDQASDSTTLKPVS</sequence>
<proteinExistence type="predicted"/>
<name>A0ABR6ZQU1_9BURK</name>
<dbReference type="GO" id="GO:0051301">
    <property type="term" value="P:cell division"/>
    <property type="evidence" value="ECO:0007669"/>
    <property type="project" value="UniProtKB-KW"/>
</dbReference>
<feature type="transmembrane region" description="Helical" evidence="1">
    <location>
        <begin position="108"/>
        <end position="128"/>
    </location>
</feature>